<protein>
    <submittedName>
        <fullName evidence="1">Uncharacterized protein</fullName>
    </submittedName>
</protein>
<dbReference type="RefSeq" id="WP_257208114.1">
    <property type="nucleotide sequence ID" value="NZ_LAHD01000002.1"/>
</dbReference>
<sequence length="132" mass="16018">MRRLERFDISLKKLIKSHYRKNERARNSFLELVEHYIDKLRENPSSNSFSEDEGFPKGSHQPDFKFRKIKFRTPELDGAAGQCRFMYVVYDARRIVYLLWIYTHEDFPKRPSDDDLRREFIGIQQEVEQEQV</sequence>
<name>A0A9Q5ZGR4_NOSLI</name>
<evidence type="ECO:0000313" key="2">
    <source>
        <dbReference type="Proteomes" id="UP000222310"/>
    </source>
</evidence>
<dbReference type="EMBL" id="LAHD01000002">
    <property type="protein sequence ID" value="PHK07293.1"/>
    <property type="molecule type" value="Genomic_DNA"/>
</dbReference>
<comment type="caution">
    <text evidence="1">The sequence shown here is derived from an EMBL/GenBank/DDBJ whole genome shotgun (WGS) entry which is preliminary data.</text>
</comment>
<dbReference type="Proteomes" id="UP000222310">
    <property type="component" value="Unassembled WGS sequence"/>
</dbReference>
<organism evidence="1 2">
    <name type="scientific">Nostoc linckia z8</name>
    <dbReference type="NCBI Taxonomy" id="1628746"/>
    <lineage>
        <taxon>Bacteria</taxon>
        <taxon>Bacillati</taxon>
        <taxon>Cyanobacteriota</taxon>
        <taxon>Cyanophyceae</taxon>
        <taxon>Nostocales</taxon>
        <taxon>Nostocaceae</taxon>
        <taxon>Nostoc</taxon>
    </lineage>
</organism>
<accession>A0A9Q5ZGR4</accession>
<evidence type="ECO:0000313" key="1">
    <source>
        <dbReference type="EMBL" id="PHK07293.1"/>
    </source>
</evidence>
<reference evidence="1 2" key="1">
    <citation type="submission" date="2015-02" db="EMBL/GenBank/DDBJ databases">
        <title>Nostoc linckia genome annotation.</title>
        <authorList>
            <person name="Zhou Z."/>
        </authorList>
    </citation>
    <scope>NUCLEOTIDE SEQUENCE [LARGE SCALE GENOMIC DNA]</scope>
    <source>
        <strain evidence="2">z8</strain>
    </source>
</reference>
<gene>
    <name evidence="1" type="ORF">VF08_01465</name>
</gene>
<dbReference type="AlphaFoldDB" id="A0A9Q5ZGR4"/>
<proteinExistence type="predicted"/>